<sequence>MTSGTYAIRLPVLSPLKIFTISLSTQPNTTRTFSYPLSSSMCTVRRDNKSTNSCGVIVSGIKRGTAATQWTPIMNIQGSQYIDKYTSHVWKVRGHTDTTRCVICQHFVDVRFLNAQRIAGGQDRISLTWETMNLQYFVGANA</sequence>
<dbReference type="EnsemblMetazoa" id="GPAI017660-RA">
    <property type="protein sequence ID" value="GPAI017660-PA"/>
    <property type="gene ID" value="GPAI017660"/>
</dbReference>
<proteinExistence type="predicted"/>
<dbReference type="AlphaFoldDB" id="A0A1A9ZKK5"/>
<reference evidence="2" key="1">
    <citation type="submission" date="2014-03" db="EMBL/GenBank/DDBJ databases">
        <authorList>
            <person name="Aksoy S."/>
            <person name="Warren W."/>
            <person name="Wilson R.K."/>
        </authorList>
    </citation>
    <scope>NUCLEOTIDE SEQUENCE [LARGE SCALE GENOMIC DNA]</scope>
    <source>
        <strain evidence="2">IAEA</strain>
    </source>
</reference>
<keyword evidence="2" id="KW-1185">Reference proteome</keyword>
<name>A0A1A9ZKK5_GLOPL</name>
<dbReference type="Proteomes" id="UP000092445">
    <property type="component" value="Unassembled WGS sequence"/>
</dbReference>
<accession>A0A1A9ZKK5</accession>
<protein>
    <submittedName>
        <fullName evidence="1">Uncharacterized protein</fullName>
    </submittedName>
</protein>
<organism evidence="1 2">
    <name type="scientific">Glossina pallidipes</name>
    <name type="common">Tsetse fly</name>
    <dbReference type="NCBI Taxonomy" id="7398"/>
    <lineage>
        <taxon>Eukaryota</taxon>
        <taxon>Metazoa</taxon>
        <taxon>Ecdysozoa</taxon>
        <taxon>Arthropoda</taxon>
        <taxon>Hexapoda</taxon>
        <taxon>Insecta</taxon>
        <taxon>Pterygota</taxon>
        <taxon>Neoptera</taxon>
        <taxon>Endopterygota</taxon>
        <taxon>Diptera</taxon>
        <taxon>Brachycera</taxon>
        <taxon>Muscomorpha</taxon>
        <taxon>Hippoboscoidea</taxon>
        <taxon>Glossinidae</taxon>
        <taxon>Glossina</taxon>
    </lineage>
</organism>
<evidence type="ECO:0000313" key="1">
    <source>
        <dbReference type="EnsemblMetazoa" id="GPAI017660-PA"/>
    </source>
</evidence>
<dbReference type="VEuPathDB" id="VectorBase:GPAI017660"/>
<reference evidence="1" key="2">
    <citation type="submission" date="2020-05" db="UniProtKB">
        <authorList>
            <consortium name="EnsemblMetazoa"/>
        </authorList>
    </citation>
    <scope>IDENTIFICATION</scope>
    <source>
        <strain evidence="1">IAEA</strain>
    </source>
</reference>
<evidence type="ECO:0000313" key="2">
    <source>
        <dbReference type="Proteomes" id="UP000092445"/>
    </source>
</evidence>